<accession>A0ABS5APK9</accession>
<evidence type="ECO:0000256" key="1">
    <source>
        <dbReference type="ARBA" id="ARBA00023015"/>
    </source>
</evidence>
<dbReference type="PROSITE" id="PS50956">
    <property type="entry name" value="HTH_ASNC_2"/>
    <property type="match status" value="1"/>
</dbReference>
<dbReference type="InterPro" id="IPR036388">
    <property type="entry name" value="WH-like_DNA-bd_sf"/>
</dbReference>
<feature type="domain" description="HTH asnC-type" evidence="4">
    <location>
        <begin position="2"/>
        <end position="63"/>
    </location>
</feature>
<dbReference type="Gene3D" id="1.10.10.10">
    <property type="entry name" value="Winged helix-like DNA-binding domain superfamily/Winged helix DNA-binding domain"/>
    <property type="match status" value="1"/>
</dbReference>
<comment type="caution">
    <text evidence="5">The sequence shown here is derived from an EMBL/GenBank/DDBJ whole genome shotgun (WGS) entry which is preliminary data.</text>
</comment>
<dbReference type="Pfam" id="PF13404">
    <property type="entry name" value="HTH_AsnC-type"/>
    <property type="match status" value="1"/>
</dbReference>
<evidence type="ECO:0000256" key="3">
    <source>
        <dbReference type="ARBA" id="ARBA00023163"/>
    </source>
</evidence>
<dbReference type="PRINTS" id="PR00033">
    <property type="entry name" value="HTHASNC"/>
</dbReference>
<keyword evidence="2 5" id="KW-0238">DNA-binding</keyword>
<dbReference type="InterPro" id="IPR036390">
    <property type="entry name" value="WH_DNA-bd_sf"/>
</dbReference>
<dbReference type="InterPro" id="IPR000485">
    <property type="entry name" value="AsnC-type_HTH_dom"/>
</dbReference>
<dbReference type="InterPro" id="IPR019887">
    <property type="entry name" value="Tscrpt_reg_AsnC/Lrp_C"/>
</dbReference>
<dbReference type="RefSeq" id="WP_372444725.1">
    <property type="nucleotide sequence ID" value="NZ_JAGIOO010000001.1"/>
</dbReference>
<dbReference type="SUPFAM" id="SSF54909">
    <property type="entry name" value="Dimeric alpha+beta barrel"/>
    <property type="match status" value="1"/>
</dbReference>
<reference evidence="5 6" key="1">
    <citation type="submission" date="2021-03" db="EMBL/GenBank/DDBJ databases">
        <title>Sequencing the genomes of 1000 actinobacteria strains.</title>
        <authorList>
            <person name="Klenk H.-P."/>
        </authorList>
    </citation>
    <scope>NUCLEOTIDE SEQUENCE [LARGE SCALE GENOMIC DNA]</scope>
    <source>
        <strain evidence="5 6">DSM 44580</strain>
    </source>
</reference>
<keyword evidence="1" id="KW-0805">Transcription regulation</keyword>
<evidence type="ECO:0000313" key="5">
    <source>
        <dbReference type="EMBL" id="MBP2478149.1"/>
    </source>
</evidence>
<dbReference type="Proteomes" id="UP001519363">
    <property type="component" value="Unassembled WGS sequence"/>
</dbReference>
<evidence type="ECO:0000256" key="2">
    <source>
        <dbReference type="ARBA" id="ARBA00023125"/>
    </source>
</evidence>
<name>A0ABS5APK9_9PSEU</name>
<proteinExistence type="predicted"/>
<dbReference type="Pfam" id="PF01037">
    <property type="entry name" value="AsnC_trans_reg"/>
    <property type="match status" value="1"/>
</dbReference>
<keyword evidence="6" id="KW-1185">Reference proteome</keyword>
<keyword evidence="3" id="KW-0804">Transcription</keyword>
<dbReference type="EMBL" id="JAGIOO010000001">
    <property type="protein sequence ID" value="MBP2478149.1"/>
    <property type="molecule type" value="Genomic_DNA"/>
</dbReference>
<dbReference type="Gene3D" id="3.30.70.920">
    <property type="match status" value="1"/>
</dbReference>
<dbReference type="InterPro" id="IPR011008">
    <property type="entry name" value="Dimeric_a/b-barrel"/>
</dbReference>
<dbReference type="SUPFAM" id="SSF46785">
    <property type="entry name" value="Winged helix' DNA-binding domain"/>
    <property type="match status" value="1"/>
</dbReference>
<organism evidence="5 6">
    <name type="scientific">Crossiella equi</name>
    <dbReference type="NCBI Taxonomy" id="130796"/>
    <lineage>
        <taxon>Bacteria</taxon>
        <taxon>Bacillati</taxon>
        <taxon>Actinomycetota</taxon>
        <taxon>Actinomycetes</taxon>
        <taxon>Pseudonocardiales</taxon>
        <taxon>Pseudonocardiaceae</taxon>
        <taxon>Crossiella</taxon>
    </lineage>
</organism>
<evidence type="ECO:0000259" key="4">
    <source>
        <dbReference type="PROSITE" id="PS50956"/>
    </source>
</evidence>
<protein>
    <submittedName>
        <fullName evidence="5">DNA-binding Lrp family transcriptional regulator</fullName>
    </submittedName>
</protein>
<dbReference type="InterPro" id="IPR019888">
    <property type="entry name" value="Tscrpt_reg_AsnC-like"/>
</dbReference>
<dbReference type="GO" id="GO:0003677">
    <property type="term" value="F:DNA binding"/>
    <property type="evidence" value="ECO:0007669"/>
    <property type="project" value="UniProtKB-KW"/>
</dbReference>
<dbReference type="PANTHER" id="PTHR30154">
    <property type="entry name" value="LEUCINE-RESPONSIVE REGULATORY PROTEIN"/>
    <property type="match status" value="1"/>
</dbReference>
<gene>
    <name evidence="5" type="ORF">JOF53_007021</name>
</gene>
<sequence>MLDAVDAAIVQELQNDARLPNKDLAERVNLAPSTCLVRHRALRERGVLTGYRAEVDLAALGRPIQAMIAVRVRPHTRAIVQPFLDFVMGLPETIALSHVAGPDDFLVHVAVADTAHLQRLVLDSFTTRKEVAQLQTHLMFEHVRKNAVPPTSAVLHD</sequence>
<dbReference type="SMART" id="SM00344">
    <property type="entry name" value="HTH_ASNC"/>
    <property type="match status" value="1"/>
</dbReference>
<evidence type="ECO:0000313" key="6">
    <source>
        <dbReference type="Proteomes" id="UP001519363"/>
    </source>
</evidence>
<dbReference type="PANTHER" id="PTHR30154:SF54">
    <property type="entry name" value="POSSIBLE TRANSCRIPTIONAL REGULATORY PROTEIN (PROBABLY LRP_ASNC-FAMILY)"/>
    <property type="match status" value="1"/>
</dbReference>